<evidence type="ECO:0000313" key="2">
    <source>
        <dbReference type="Proteomes" id="UP000805193"/>
    </source>
</evidence>
<accession>A0AC60QGL5</accession>
<proteinExistence type="predicted"/>
<keyword evidence="2" id="KW-1185">Reference proteome</keyword>
<reference evidence="1 2" key="1">
    <citation type="journal article" date="2020" name="Cell">
        <title>Large-Scale Comparative Analyses of Tick Genomes Elucidate Their Genetic Diversity and Vector Capacities.</title>
        <authorList>
            <consortium name="Tick Genome and Microbiome Consortium (TIGMIC)"/>
            <person name="Jia N."/>
            <person name="Wang J."/>
            <person name="Shi W."/>
            <person name="Du L."/>
            <person name="Sun Y."/>
            <person name="Zhan W."/>
            <person name="Jiang J.F."/>
            <person name="Wang Q."/>
            <person name="Zhang B."/>
            <person name="Ji P."/>
            <person name="Bell-Sakyi L."/>
            <person name="Cui X.M."/>
            <person name="Yuan T.T."/>
            <person name="Jiang B.G."/>
            <person name="Yang W.F."/>
            <person name="Lam T.T."/>
            <person name="Chang Q.C."/>
            <person name="Ding S.J."/>
            <person name="Wang X.J."/>
            <person name="Zhu J.G."/>
            <person name="Ruan X.D."/>
            <person name="Zhao L."/>
            <person name="Wei J.T."/>
            <person name="Ye R.Z."/>
            <person name="Que T.C."/>
            <person name="Du C.H."/>
            <person name="Zhou Y.H."/>
            <person name="Cheng J.X."/>
            <person name="Dai P.F."/>
            <person name="Guo W.B."/>
            <person name="Han X.H."/>
            <person name="Huang E.J."/>
            <person name="Li L.F."/>
            <person name="Wei W."/>
            <person name="Gao Y.C."/>
            <person name="Liu J.Z."/>
            <person name="Shao H.Z."/>
            <person name="Wang X."/>
            <person name="Wang C.C."/>
            <person name="Yang T.C."/>
            <person name="Huo Q.B."/>
            <person name="Li W."/>
            <person name="Chen H.Y."/>
            <person name="Chen S.E."/>
            <person name="Zhou L.G."/>
            <person name="Ni X.B."/>
            <person name="Tian J.H."/>
            <person name="Sheng Y."/>
            <person name="Liu T."/>
            <person name="Pan Y.S."/>
            <person name="Xia L.Y."/>
            <person name="Li J."/>
            <person name="Zhao F."/>
            <person name="Cao W.C."/>
        </authorList>
    </citation>
    <scope>NUCLEOTIDE SEQUENCE [LARGE SCALE GENOMIC DNA]</scope>
    <source>
        <strain evidence="1">Iper-2018</strain>
    </source>
</reference>
<organism evidence="1 2">
    <name type="scientific">Ixodes persulcatus</name>
    <name type="common">Taiga tick</name>
    <dbReference type="NCBI Taxonomy" id="34615"/>
    <lineage>
        <taxon>Eukaryota</taxon>
        <taxon>Metazoa</taxon>
        <taxon>Ecdysozoa</taxon>
        <taxon>Arthropoda</taxon>
        <taxon>Chelicerata</taxon>
        <taxon>Arachnida</taxon>
        <taxon>Acari</taxon>
        <taxon>Parasitiformes</taxon>
        <taxon>Ixodida</taxon>
        <taxon>Ixodoidea</taxon>
        <taxon>Ixodidae</taxon>
        <taxon>Ixodinae</taxon>
        <taxon>Ixodes</taxon>
    </lineage>
</organism>
<sequence length="395" mass="42643">MLPRRSRTVALCSLANLINAADRVIMPIAIIPMSEEYRWNLHWQGWILSAFAIGFITSQLLGARAASCHSNKAVMTCAVLLWSTSTIVTPLVASSLPLLLLSRVLLGFGEGLGLPTMFHIVAQTTPAEDRPWAFSCLITMGAVGQTTAAMICPHLAWQTMFYAFGALGLAWMLAWMVLHRDDPTLPREENKGPRISQLLCHWSLWAIYVAHFAMNWSSYLIMQWLPTYLSRELAASAGDLSLTAVPYVCNSLCASLTAGFADSLLAKKRWSLLTVRRLATCIGLLGSGLFLLCFCAVNSLWLALLTVSLSMGLLACNSVGHLGNHADVASPGYAGHSFALSNTLATLPGILCGPLTAELVTQSHGRWFPVFVLAAAVNFVGAVVYGSQSSTNQAL</sequence>
<evidence type="ECO:0000313" key="1">
    <source>
        <dbReference type="EMBL" id="KAG0433302.1"/>
    </source>
</evidence>
<name>A0AC60QGL5_IXOPE</name>
<comment type="caution">
    <text evidence="1">The sequence shown here is derived from an EMBL/GenBank/DDBJ whole genome shotgun (WGS) entry which is preliminary data.</text>
</comment>
<protein>
    <submittedName>
        <fullName evidence="1">Uncharacterized protein</fullName>
    </submittedName>
</protein>
<dbReference type="EMBL" id="JABSTQ010009072">
    <property type="protein sequence ID" value="KAG0433302.1"/>
    <property type="molecule type" value="Genomic_DNA"/>
</dbReference>
<gene>
    <name evidence="1" type="ORF">HPB47_020077</name>
</gene>
<dbReference type="Proteomes" id="UP000805193">
    <property type="component" value="Unassembled WGS sequence"/>
</dbReference>